<dbReference type="Proteomes" id="UP000325218">
    <property type="component" value="Unassembled WGS sequence"/>
</dbReference>
<comment type="caution">
    <text evidence="1">The sequence shown here is derived from an EMBL/GenBank/DDBJ whole genome shotgun (WGS) entry which is preliminary data.</text>
</comment>
<reference evidence="1 2" key="1">
    <citation type="submission" date="2019-08" db="EMBL/GenBank/DDBJ databases">
        <title>Genome sequencing of Paenibacillus faecis DSM 23593(T).</title>
        <authorList>
            <person name="Kook J.-K."/>
            <person name="Park S.-N."/>
            <person name="Lim Y.K."/>
        </authorList>
    </citation>
    <scope>NUCLEOTIDE SEQUENCE [LARGE SCALE GENOMIC DNA]</scope>
    <source>
        <strain evidence="1 2">DSM 23593</strain>
    </source>
</reference>
<evidence type="ECO:0000313" key="1">
    <source>
        <dbReference type="EMBL" id="TYA10479.1"/>
    </source>
</evidence>
<dbReference type="EMBL" id="VSDO01000005">
    <property type="protein sequence ID" value="TYA10479.1"/>
    <property type="molecule type" value="Genomic_DNA"/>
</dbReference>
<organism evidence="1 2">
    <name type="scientific">Paenibacillus faecis</name>
    <dbReference type="NCBI Taxonomy" id="862114"/>
    <lineage>
        <taxon>Bacteria</taxon>
        <taxon>Bacillati</taxon>
        <taxon>Bacillota</taxon>
        <taxon>Bacilli</taxon>
        <taxon>Bacillales</taxon>
        <taxon>Paenibacillaceae</taxon>
        <taxon>Paenibacillus</taxon>
    </lineage>
</organism>
<proteinExistence type="predicted"/>
<keyword evidence="2" id="KW-1185">Reference proteome</keyword>
<evidence type="ECO:0000313" key="2">
    <source>
        <dbReference type="Proteomes" id="UP000325218"/>
    </source>
</evidence>
<protein>
    <submittedName>
        <fullName evidence="1">Uncharacterized protein</fullName>
    </submittedName>
</protein>
<accession>A0A5D0CKG0</accession>
<dbReference type="AlphaFoldDB" id="A0A5D0CKG0"/>
<sequence length="267" mass="30069">MSTGIAIYDTEGITAREALDIGRSFFETIGVSVNSATYYRLLSDGDHIGDHDLFEVAPDRLKEMVLSGDCDAYWLYHERKGSVPWHAAFSRQTGEFGGFPHLTAFCEFSLEEVYAPLKTWLENLVKRFPRFSYAVVYSAKKMTDAYLYAAGNGGAAVYPYENRFAFNKETPGLYGGKGRYSGEMLRMVYPCNLVNHRHLEIDIGGVKLGEWIVSGREHGKLTELGNDFWLWEVETEQLDTVNQACGEAGISIAWKPVVPKKPKRKLP</sequence>
<dbReference type="OrthoDB" id="9014021at2"/>
<name>A0A5D0CKG0_9BACL</name>
<gene>
    <name evidence="1" type="ORF">FRY98_21930</name>
</gene>
<dbReference type="RefSeq" id="WP_148456129.1">
    <property type="nucleotide sequence ID" value="NZ_VSDO01000005.1"/>
</dbReference>